<evidence type="ECO:0000256" key="2">
    <source>
        <dbReference type="SAM" id="SignalP"/>
    </source>
</evidence>
<name>A0A2V2VYF7_TRYCR</name>
<feature type="compositionally biased region" description="Basic and acidic residues" evidence="1">
    <location>
        <begin position="257"/>
        <end position="276"/>
    </location>
</feature>
<dbReference type="VEuPathDB" id="TriTrypDB:TcCLB.510933.190"/>
<feature type="compositionally biased region" description="Acidic residues" evidence="1">
    <location>
        <begin position="97"/>
        <end position="108"/>
    </location>
</feature>
<feature type="compositionally biased region" description="Basic and acidic residues" evidence="1">
    <location>
        <begin position="109"/>
        <end position="125"/>
    </location>
</feature>
<evidence type="ECO:0000313" key="4">
    <source>
        <dbReference type="Proteomes" id="UP000246121"/>
    </source>
</evidence>
<feature type="region of interest" description="Disordered" evidence="1">
    <location>
        <begin position="37"/>
        <end position="320"/>
    </location>
</feature>
<dbReference type="VEuPathDB" id="TriTrypDB:TcYC6_0162550"/>
<keyword evidence="2" id="KW-0732">Signal</keyword>
<feature type="compositionally biased region" description="Low complexity" evidence="1">
    <location>
        <begin position="174"/>
        <end position="204"/>
    </location>
</feature>
<feature type="chain" id="PRO_5015988176" evidence="2">
    <location>
        <begin position="28"/>
        <end position="344"/>
    </location>
</feature>
<feature type="compositionally biased region" description="Polar residues" evidence="1">
    <location>
        <begin position="81"/>
        <end position="94"/>
    </location>
</feature>
<proteinExistence type="predicted"/>
<evidence type="ECO:0000256" key="1">
    <source>
        <dbReference type="SAM" id="MobiDB-lite"/>
    </source>
</evidence>
<sequence length="344" mass="35837">MAMMMAGRVLLVCALCVLWCGAGGIVADDAVLAELEKENKSDSLKADPPIDEADTQESQDLGRQLSDKEKGLMVAQEGMIATQQNGLALKSSKNPLELEEDKDEDEEKEDGKEEGKAEKDTRSTEQTETQKSLTKDGETSKLTLAPGTPSTLIPPEREREETPSETPPGPPTNGKPTKETGPPASTCSQNATETTSTTSPSHSKTAPEAAETPSGNGAPNQNRQDTDTPDLMNDATTGRPAETAVLFVSKSGSGGAHNKEDKVDDGTQRPNGKEPQDGLEDGNTNDAPTASEAEPQTPETDTIQKNATSKSGDSDGSTAVSHTASPLLLLLVVACAAAAAVVAA</sequence>
<dbReference type="AlphaFoldDB" id="A0A2V2VYF7"/>
<protein>
    <submittedName>
        <fullName evidence="3">Mucin-associated surface protein (MASP)</fullName>
    </submittedName>
</protein>
<gene>
    <name evidence="3" type="ORF">C4B63_5g372</name>
</gene>
<dbReference type="VEuPathDB" id="TriTrypDB:TCSYLVIO_006704"/>
<dbReference type="VEuPathDB" id="TriTrypDB:TcCLB.511603.160"/>
<dbReference type="VEuPathDB" id="TriTrypDB:ECC02_011427"/>
<dbReference type="EMBL" id="PRFA01000005">
    <property type="protein sequence ID" value="PWV01125.1"/>
    <property type="molecule type" value="Genomic_DNA"/>
</dbReference>
<dbReference type="VEuPathDB" id="TriTrypDB:TcCL_NonESM09855"/>
<feature type="compositionally biased region" description="Polar residues" evidence="1">
    <location>
        <begin position="297"/>
        <end position="320"/>
    </location>
</feature>
<reference evidence="3 4" key="1">
    <citation type="journal article" date="2018" name="Microb. Genom.">
        <title>Expanding an expanded genome: long-read sequencing of Trypanosoma cruzi.</title>
        <authorList>
            <person name="Berna L."/>
            <person name="Rodriguez M."/>
            <person name="Chiribao M.L."/>
            <person name="Parodi-Talice A."/>
            <person name="Pita S."/>
            <person name="Rijo G."/>
            <person name="Alvarez-Valin F."/>
            <person name="Robello C."/>
        </authorList>
    </citation>
    <scope>NUCLEOTIDE SEQUENCE [LARGE SCALE GENOMIC DNA]</scope>
    <source>
        <strain evidence="3 4">Dm28c</strain>
    </source>
</reference>
<dbReference type="VEuPathDB" id="TriTrypDB:TcCLB.509753.140"/>
<dbReference type="VEuPathDB" id="TriTrypDB:BCY84_15564"/>
<accession>A0A2V2VYF7</accession>
<dbReference type="Proteomes" id="UP000246121">
    <property type="component" value="Unassembled WGS sequence"/>
</dbReference>
<comment type="caution">
    <text evidence="3">The sequence shown here is derived from an EMBL/GenBank/DDBJ whole genome shotgun (WGS) entry which is preliminary data.</text>
</comment>
<organism evidence="3 4">
    <name type="scientific">Trypanosoma cruzi</name>
    <dbReference type="NCBI Taxonomy" id="5693"/>
    <lineage>
        <taxon>Eukaryota</taxon>
        <taxon>Discoba</taxon>
        <taxon>Euglenozoa</taxon>
        <taxon>Kinetoplastea</taxon>
        <taxon>Metakinetoplastina</taxon>
        <taxon>Trypanosomatida</taxon>
        <taxon>Trypanosomatidae</taxon>
        <taxon>Trypanosoma</taxon>
        <taxon>Schizotrypanum</taxon>
    </lineage>
</organism>
<dbReference type="VEuPathDB" id="TriTrypDB:TCDM_12230"/>
<evidence type="ECO:0000313" key="3">
    <source>
        <dbReference type="EMBL" id="PWV01125.1"/>
    </source>
</evidence>
<dbReference type="VEuPathDB" id="TriTrypDB:C3747_17g500"/>
<feature type="compositionally biased region" description="Polar residues" evidence="1">
    <location>
        <begin position="213"/>
        <end position="223"/>
    </location>
</feature>
<dbReference type="VEuPathDB" id="TriTrypDB:C4B63_5g372"/>
<feature type="signal peptide" evidence="2">
    <location>
        <begin position="1"/>
        <end position="27"/>
    </location>
</feature>